<reference evidence="1" key="1">
    <citation type="submission" date="2022-11" db="EMBL/GenBank/DDBJ databases">
        <title>Centuries of genome instability and evolution in soft-shell clam transmissible cancer (bioRxiv).</title>
        <authorList>
            <person name="Hart S.F.M."/>
            <person name="Yonemitsu M.A."/>
            <person name="Giersch R.M."/>
            <person name="Beal B.F."/>
            <person name="Arriagada G."/>
            <person name="Davis B.W."/>
            <person name="Ostrander E.A."/>
            <person name="Goff S.P."/>
            <person name="Metzger M.J."/>
        </authorList>
    </citation>
    <scope>NUCLEOTIDE SEQUENCE</scope>
    <source>
        <strain evidence="1">MELC-2E11</strain>
        <tissue evidence="1">Siphon/mantle</tissue>
    </source>
</reference>
<gene>
    <name evidence="1" type="ORF">MAR_005759</name>
</gene>
<keyword evidence="2" id="KW-1185">Reference proteome</keyword>
<organism evidence="1 2">
    <name type="scientific">Mya arenaria</name>
    <name type="common">Soft-shell clam</name>
    <dbReference type="NCBI Taxonomy" id="6604"/>
    <lineage>
        <taxon>Eukaryota</taxon>
        <taxon>Metazoa</taxon>
        <taxon>Spiralia</taxon>
        <taxon>Lophotrochozoa</taxon>
        <taxon>Mollusca</taxon>
        <taxon>Bivalvia</taxon>
        <taxon>Autobranchia</taxon>
        <taxon>Heteroconchia</taxon>
        <taxon>Euheterodonta</taxon>
        <taxon>Imparidentia</taxon>
        <taxon>Neoheterodontei</taxon>
        <taxon>Myida</taxon>
        <taxon>Myoidea</taxon>
        <taxon>Myidae</taxon>
        <taxon>Mya</taxon>
    </lineage>
</organism>
<evidence type="ECO:0000313" key="2">
    <source>
        <dbReference type="Proteomes" id="UP001164746"/>
    </source>
</evidence>
<dbReference type="Proteomes" id="UP001164746">
    <property type="component" value="Chromosome 9"/>
</dbReference>
<evidence type="ECO:0000313" key="1">
    <source>
        <dbReference type="EMBL" id="WAR15654.1"/>
    </source>
</evidence>
<sequence length="60" mass="6899">MGGNSAESLLYQHCHAPSFDFQTWQIDLQVAMQDCFSGVDVKDVAATYLNPDYFYTFKWP</sequence>
<name>A0ABY7F377_MYAAR</name>
<dbReference type="EMBL" id="CP111020">
    <property type="protein sequence ID" value="WAR15654.1"/>
    <property type="molecule type" value="Genomic_DNA"/>
</dbReference>
<protein>
    <submittedName>
        <fullName evidence="1">Uncharacterized protein</fullName>
    </submittedName>
</protein>
<accession>A0ABY7F377</accession>
<proteinExistence type="predicted"/>